<dbReference type="RefSeq" id="WP_272101099.1">
    <property type="nucleotide sequence ID" value="NZ_JAQNDK010000004.1"/>
</dbReference>
<dbReference type="InterPro" id="IPR011990">
    <property type="entry name" value="TPR-like_helical_dom_sf"/>
</dbReference>
<sequence>MAQDAVTRLGREALSQYTRDELIDLADRELARTAEPLVFLAEASRSEAALDDRIASLYERALRSPSPLVRFHAAWCVYDTRACWARFIPVLQAAREAEDDEPNRENIDVVIDLLQTELREEEEEQIRWAHPGLARVEYDVTRRRSLSSEERAALTQAVDFLRMPYDIYHWYSERSLNMSLERALTSLRQLERWWDEIAPSFQPEAPYRHADPFMDEDGIHPLGAYIISSQFLWHYHESDQAERHLLRSFDLAETLMTRGRGGAAQVMPRAPLKERYLDNVSRAYHDPRLYAVNHFYLGELYERRGAHEQAARHYARFAELEPDFSPRNSYSSHPDYYDVKRFYPGTVEAYGRLGNLYRDRLGNPDRARFYYEKALRLSPSHHTPYRDYARLLEQADPCGALDLLRQEIEVLTSYPDPDPSPNSRCLPFEPREVVERFRAWRSHPMAPRDEVDAVARSIVRFLKGLSVEPYRFAYSEWNDLAQQVESVSSPSA</sequence>
<name>A0ABT5CAZ7_9BACT</name>
<comment type="caution">
    <text evidence="2">The sequence shown here is derived from an EMBL/GenBank/DDBJ whole genome shotgun (WGS) entry which is preliminary data.</text>
</comment>
<dbReference type="Proteomes" id="UP001217485">
    <property type="component" value="Unassembled WGS sequence"/>
</dbReference>
<dbReference type="SUPFAM" id="SSF48452">
    <property type="entry name" value="TPR-like"/>
    <property type="match status" value="1"/>
</dbReference>
<evidence type="ECO:0000313" key="2">
    <source>
        <dbReference type="EMBL" id="MDC0682949.1"/>
    </source>
</evidence>
<reference evidence="2 3" key="1">
    <citation type="submission" date="2023-01" db="EMBL/GenBank/DDBJ databases">
        <title>Minimal conservation of predation-associated metabolite biosynthetic gene clusters underscores biosynthetic potential of Myxococcota including descriptions for ten novel species: Archangium lansinium sp. nov., Myxococcus landrumus sp. nov., Nannocystis bai.</title>
        <authorList>
            <person name="Ahearne A."/>
            <person name="Stevens C."/>
            <person name="Dowd S."/>
        </authorList>
    </citation>
    <scope>NUCLEOTIDE SEQUENCE [LARGE SCALE GENOMIC DNA]</scope>
    <source>
        <strain evidence="2 3">WIWO2</strain>
    </source>
</reference>
<accession>A0ABT5CAZ7</accession>
<protein>
    <submittedName>
        <fullName evidence="2">Tetratricopeptide repeat protein</fullName>
    </submittedName>
</protein>
<keyword evidence="3" id="KW-1185">Reference proteome</keyword>
<organism evidence="2 3">
    <name type="scientific">Sorangium atrum</name>
    <dbReference type="NCBI Taxonomy" id="2995308"/>
    <lineage>
        <taxon>Bacteria</taxon>
        <taxon>Pseudomonadati</taxon>
        <taxon>Myxococcota</taxon>
        <taxon>Polyangia</taxon>
        <taxon>Polyangiales</taxon>
        <taxon>Polyangiaceae</taxon>
        <taxon>Sorangium</taxon>
    </lineage>
</organism>
<evidence type="ECO:0000313" key="3">
    <source>
        <dbReference type="Proteomes" id="UP001217485"/>
    </source>
</evidence>
<dbReference type="Pfam" id="PF13181">
    <property type="entry name" value="TPR_8"/>
    <property type="match status" value="1"/>
</dbReference>
<dbReference type="InterPro" id="IPR019734">
    <property type="entry name" value="TPR_rpt"/>
</dbReference>
<dbReference type="EMBL" id="JAQNDK010000004">
    <property type="protein sequence ID" value="MDC0682949.1"/>
    <property type="molecule type" value="Genomic_DNA"/>
</dbReference>
<feature type="repeat" description="TPR" evidence="1">
    <location>
        <begin position="291"/>
        <end position="324"/>
    </location>
</feature>
<dbReference type="PROSITE" id="PS50005">
    <property type="entry name" value="TPR"/>
    <property type="match status" value="1"/>
</dbReference>
<evidence type="ECO:0000256" key="1">
    <source>
        <dbReference type="PROSITE-ProRule" id="PRU00339"/>
    </source>
</evidence>
<keyword evidence="1" id="KW-0802">TPR repeat</keyword>
<dbReference type="Gene3D" id="1.25.40.10">
    <property type="entry name" value="Tetratricopeptide repeat domain"/>
    <property type="match status" value="1"/>
</dbReference>
<dbReference type="SMART" id="SM00028">
    <property type="entry name" value="TPR"/>
    <property type="match status" value="2"/>
</dbReference>
<gene>
    <name evidence="2" type="ORF">POL72_34800</name>
</gene>
<dbReference type="Pfam" id="PF13174">
    <property type="entry name" value="TPR_6"/>
    <property type="match status" value="1"/>
</dbReference>
<proteinExistence type="predicted"/>